<dbReference type="SUPFAM" id="SSF103473">
    <property type="entry name" value="MFS general substrate transporter"/>
    <property type="match status" value="2"/>
</dbReference>
<evidence type="ECO:0000256" key="4">
    <source>
        <dbReference type="ARBA" id="ARBA00022554"/>
    </source>
</evidence>
<proteinExistence type="inferred from homology"/>
<feature type="transmembrane region" description="Helical" evidence="12">
    <location>
        <begin position="327"/>
        <end position="349"/>
    </location>
</feature>
<comment type="function">
    <text evidence="11 12">Vacuolar effluxer which mediate the efflux of amino acids resulting from autophagic degradation. The release of autophagic amino acids allows the maintenance of protein synthesis and viability during nitrogen starvation.</text>
</comment>
<evidence type="ECO:0000256" key="7">
    <source>
        <dbReference type="ARBA" id="ARBA00022989"/>
    </source>
</evidence>
<keyword evidence="7 12" id="KW-1133">Transmembrane helix</keyword>
<feature type="transmembrane region" description="Helical" evidence="12">
    <location>
        <begin position="296"/>
        <end position="315"/>
    </location>
</feature>
<dbReference type="InterPro" id="IPR024671">
    <property type="entry name" value="Atg22-like"/>
</dbReference>
<feature type="transmembrane region" description="Helical" evidence="12">
    <location>
        <begin position="178"/>
        <end position="196"/>
    </location>
</feature>
<feature type="transmembrane region" description="Helical" evidence="12">
    <location>
        <begin position="531"/>
        <end position="556"/>
    </location>
</feature>
<organism evidence="14">
    <name type="scientific">Aureobasidium pullulans</name>
    <name type="common">Black yeast</name>
    <name type="synonym">Pullularia pullulans</name>
    <dbReference type="NCBI Taxonomy" id="5580"/>
    <lineage>
        <taxon>Eukaryota</taxon>
        <taxon>Fungi</taxon>
        <taxon>Dikarya</taxon>
        <taxon>Ascomycota</taxon>
        <taxon>Pezizomycotina</taxon>
        <taxon>Dothideomycetes</taxon>
        <taxon>Dothideomycetidae</taxon>
        <taxon>Dothideales</taxon>
        <taxon>Saccotheciaceae</taxon>
        <taxon>Aureobasidium</taxon>
    </lineage>
</organism>
<feature type="transmembrane region" description="Helical" evidence="12">
    <location>
        <begin position="504"/>
        <end position="524"/>
    </location>
</feature>
<evidence type="ECO:0000256" key="12">
    <source>
        <dbReference type="RuleBase" id="RU363073"/>
    </source>
</evidence>
<evidence type="ECO:0000256" key="6">
    <source>
        <dbReference type="ARBA" id="ARBA00022970"/>
    </source>
</evidence>
<feature type="region of interest" description="Disordered" evidence="13">
    <location>
        <begin position="598"/>
        <end position="630"/>
    </location>
</feature>
<dbReference type="PANTHER" id="PTHR23519">
    <property type="entry name" value="AUTOPHAGY-RELATED PROTEIN 22"/>
    <property type="match status" value="1"/>
</dbReference>
<evidence type="ECO:0000313" key="14">
    <source>
        <dbReference type="EMBL" id="THX03205.1"/>
    </source>
</evidence>
<keyword evidence="8 12" id="KW-0072">Autophagy</keyword>
<feature type="region of interest" description="Disordered" evidence="13">
    <location>
        <begin position="30"/>
        <end position="52"/>
    </location>
</feature>
<dbReference type="GO" id="GO:0005774">
    <property type="term" value="C:vacuolar membrane"/>
    <property type="evidence" value="ECO:0007669"/>
    <property type="project" value="UniProtKB-SubCell"/>
</dbReference>
<feature type="region of interest" description="Disordered" evidence="13">
    <location>
        <begin position="258"/>
        <end position="279"/>
    </location>
</feature>
<dbReference type="InterPro" id="IPR050495">
    <property type="entry name" value="ATG22/LtaA_families"/>
</dbReference>
<evidence type="ECO:0000256" key="2">
    <source>
        <dbReference type="ARBA" id="ARBA00006978"/>
    </source>
</evidence>
<keyword evidence="5 12" id="KW-0812">Transmembrane</keyword>
<keyword evidence="9 12" id="KW-0472">Membrane</keyword>
<feature type="compositionally biased region" description="Polar residues" evidence="13">
    <location>
        <begin position="266"/>
        <end position="279"/>
    </location>
</feature>
<comment type="subcellular location">
    <subcellularLocation>
        <location evidence="1 12">Vacuole membrane</location>
        <topology evidence="1 12">Multi-pass membrane protein</topology>
    </subcellularLocation>
</comment>
<keyword evidence="10" id="KW-0325">Glycoprotein</keyword>
<evidence type="ECO:0000256" key="1">
    <source>
        <dbReference type="ARBA" id="ARBA00004128"/>
    </source>
</evidence>
<dbReference type="InterPro" id="IPR044738">
    <property type="entry name" value="Atg22"/>
</dbReference>
<reference evidence="14" key="1">
    <citation type="submission" date="2018-10" db="EMBL/GenBank/DDBJ databases">
        <title>Fifty Aureobasidium pullulans genomes reveal a recombining polyextremotolerant generalist.</title>
        <authorList>
            <person name="Gostincar C."/>
            <person name="Turk M."/>
            <person name="Zajc J."/>
            <person name="Gunde-Cimerman N."/>
        </authorList>
    </citation>
    <scope>NUCLEOTIDE SEQUENCE [LARGE SCALE GENOMIC DNA]</scope>
    <source>
        <strain evidence="14">EXF-10085</strain>
    </source>
</reference>
<evidence type="ECO:0000256" key="9">
    <source>
        <dbReference type="ARBA" id="ARBA00023136"/>
    </source>
</evidence>
<feature type="transmembrane region" description="Helical" evidence="12">
    <location>
        <begin position="463"/>
        <end position="484"/>
    </location>
</feature>
<feature type="transmembrane region" description="Helical" evidence="12">
    <location>
        <begin position="202"/>
        <end position="222"/>
    </location>
</feature>
<evidence type="ECO:0000256" key="11">
    <source>
        <dbReference type="ARBA" id="ARBA00024801"/>
    </source>
</evidence>
<evidence type="ECO:0000256" key="3">
    <source>
        <dbReference type="ARBA" id="ARBA00022448"/>
    </source>
</evidence>
<dbReference type="CDD" id="cd17483">
    <property type="entry name" value="MFS_Atg22_like"/>
    <property type="match status" value="1"/>
</dbReference>
<keyword evidence="4 12" id="KW-0926">Vacuole</keyword>
<gene>
    <name evidence="14" type="ORF">D6D13_07854</name>
</gene>
<feature type="transmembrane region" description="Helical" evidence="12">
    <location>
        <begin position="395"/>
        <end position="418"/>
    </location>
</feature>
<dbReference type="EMBL" id="QZAS01000034">
    <property type="protein sequence ID" value="THX03205.1"/>
    <property type="molecule type" value="Genomic_DNA"/>
</dbReference>
<feature type="transmembrane region" description="Helical" evidence="12">
    <location>
        <begin position="430"/>
        <end position="451"/>
    </location>
</feature>
<evidence type="ECO:0000256" key="13">
    <source>
        <dbReference type="SAM" id="MobiDB-lite"/>
    </source>
</evidence>
<evidence type="ECO:0000256" key="5">
    <source>
        <dbReference type="ARBA" id="ARBA00022692"/>
    </source>
</evidence>
<keyword evidence="3 12" id="KW-0813">Transport</keyword>
<name>A0A4S9C9D3_AURPU</name>
<evidence type="ECO:0000256" key="8">
    <source>
        <dbReference type="ARBA" id="ARBA00023006"/>
    </source>
</evidence>
<dbReference type="AlphaFoldDB" id="A0A4S9C9D3"/>
<dbReference type="GO" id="GO:0006914">
    <property type="term" value="P:autophagy"/>
    <property type="evidence" value="ECO:0007669"/>
    <property type="project" value="UniProtKB-KW"/>
</dbReference>
<dbReference type="InterPro" id="IPR036259">
    <property type="entry name" value="MFS_trans_sf"/>
</dbReference>
<feature type="transmembrane region" description="Helical" evidence="12">
    <location>
        <begin position="146"/>
        <end position="166"/>
    </location>
</feature>
<accession>A0A4S9C9D3</accession>
<feature type="transmembrane region" description="Helical" evidence="12">
    <location>
        <begin position="562"/>
        <end position="583"/>
    </location>
</feature>
<keyword evidence="6 12" id="KW-0029">Amino-acid transport</keyword>
<sequence>MTHPNNADKKQRHVFLSDAKTTCCQVPSIMERDSESNGYDRPRRYENEDVTPTSDRELKGWYAYGLAAEVFAVAGVGSFLPVTLEQLAKERGVLRSDHVTPCVKPKSVAAEAQHLLLRAVSRATNDKNESQCVIQPFGKDISTASFAMYTFSIAVLVQAIVLISFSSFADHGTYRKKLLLAFGCIGSVSSMLFIVVSPSIYLLGSVLVILGVASLGSSFVLLNSFLPLLASNHPSVISAERQEGSPLATVDMVEPDGSYSPAPNAEHTNPSRPQDSKQTSPALALSNKISAKGVGLGYMAAVLVQIISIGMLLTLNKVNWSSQSIPLRVILLMVGICWAAGGIPGALWLRDRPGPPLKSLSGRHGKVGQVLAYFRFAWSSVWQTVKQAVKLRQTVIFLIAWFLLSDSIATVSGTAILFARTELKMSTVQIAILSITATSSGIAGAFTWPVISRRYQLHTQQTIIGCVLLMEIIPIYGLIGYLPFIQSWGVGGLQQAWEIYPLGVVHGFVMGGLSSYCRSFYGLLIPPGSEAAFYALYAVTDKGSSAIGPAIVGMIVDVTGTIRPAFAFLAVLIALPIPLIYIIDTEKGRADALAMAGVRSKPTSYNSDARDRESYDEDAQPFLSQHERND</sequence>
<dbReference type="PANTHER" id="PTHR23519:SF3">
    <property type="entry name" value="AUTOPHAGY-RELATED PROTEIN 22-2"/>
    <property type="match status" value="1"/>
</dbReference>
<comment type="caution">
    <text evidence="14">The sequence shown here is derived from an EMBL/GenBank/DDBJ whole genome shotgun (WGS) entry which is preliminary data.</text>
</comment>
<dbReference type="GO" id="GO:0032974">
    <property type="term" value="P:amino acid transmembrane export from vacuole"/>
    <property type="evidence" value="ECO:0007669"/>
    <property type="project" value="InterPro"/>
</dbReference>
<dbReference type="Pfam" id="PF11700">
    <property type="entry name" value="ATG22"/>
    <property type="match status" value="1"/>
</dbReference>
<protein>
    <recommendedName>
        <fullName evidence="12">Autophagy-related protein</fullName>
    </recommendedName>
</protein>
<comment type="similarity">
    <text evidence="2 12">Belongs to the ATG22 family.</text>
</comment>
<evidence type="ECO:0000256" key="10">
    <source>
        <dbReference type="ARBA" id="ARBA00023180"/>
    </source>
</evidence>
<feature type="compositionally biased region" description="Basic and acidic residues" evidence="13">
    <location>
        <begin position="30"/>
        <end position="47"/>
    </location>
</feature>
<dbReference type="Gene3D" id="1.20.1250.20">
    <property type="entry name" value="MFS general substrate transporter like domains"/>
    <property type="match status" value="1"/>
</dbReference>
<feature type="transmembrane region" description="Helical" evidence="12">
    <location>
        <begin position="61"/>
        <end position="84"/>
    </location>
</feature>